<dbReference type="Gene3D" id="3.40.1380.20">
    <property type="entry name" value="Pyruvate kinase, C-terminal domain"/>
    <property type="match status" value="1"/>
</dbReference>
<dbReference type="InterPro" id="IPR018209">
    <property type="entry name" value="Pyrv_Knase_AS"/>
</dbReference>
<evidence type="ECO:0000256" key="9">
    <source>
        <dbReference type="ARBA" id="ARBA00022723"/>
    </source>
</evidence>
<dbReference type="InterPro" id="IPR036637">
    <property type="entry name" value="Phosphohistidine_dom_sf"/>
</dbReference>
<dbReference type="FunFam" id="2.40.33.10:FF:000001">
    <property type="entry name" value="Pyruvate kinase"/>
    <property type="match status" value="1"/>
</dbReference>
<dbReference type="Gene3D" id="2.40.33.10">
    <property type="entry name" value="PK beta-barrel domain-like"/>
    <property type="match status" value="1"/>
</dbReference>
<comment type="pathway">
    <text evidence="3 18">Carbohydrate degradation; glycolysis; pyruvate from D-glyceraldehyde 3-phosphate: step 5/5.</text>
</comment>
<evidence type="ECO:0000313" key="22">
    <source>
        <dbReference type="EMBL" id="MCC2136436.1"/>
    </source>
</evidence>
<evidence type="ECO:0000256" key="2">
    <source>
        <dbReference type="ARBA" id="ARBA00001958"/>
    </source>
</evidence>
<proteinExistence type="inferred from homology"/>
<dbReference type="Gene3D" id="3.50.30.10">
    <property type="entry name" value="Phosphohistidine domain"/>
    <property type="match status" value="1"/>
</dbReference>
<name>A0AAE3AJL1_9FIRM</name>
<dbReference type="Pfam" id="PF00224">
    <property type="entry name" value="PK"/>
    <property type="match status" value="1"/>
</dbReference>
<evidence type="ECO:0000256" key="10">
    <source>
        <dbReference type="ARBA" id="ARBA00022741"/>
    </source>
</evidence>
<evidence type="ECO:0000256" key="5">
    <source>
        <dbReference type="ARBA" id="ARBA00008663"/>
    </source>
</evidence>
<dbReference type="PROSITE" id="PS00110">
    <property type="entry name" value="PYRUVATE_KINASE"/>
    <property type="match status" value="1"/>
</dbReference>
<organism evidence="22 23">
    <name type="scientific">Hominenteromicrobium mulieris</name>
    <dbReference type="NCBI Taxonomy" id="2885357"/>
    <lineage>
        <taxon>Bacteria</taxon>
        <taxon>Bacillati</taxon>
        <taxon>Bacillota</taxon>
        <taxon>Clostridia</taxon>
        <taxon>Eubacteriales</taxon>
        <taxon>Oscillospiraceae</taxon>
        <taxon>Hominenteromicrobium</taxon>
    </lineage>
</organism>
<dbReference type="EMBL" id="JAJEQC010000004">
    <property type="protein sequence ID" value="MCC2136436.1"/>
    <property type="molecule type" value="Genomic_DNA"/>
</dbReference>
<evidence type="ECO:0000256" key="12">
    <source>
        <dbReference type="ARBA" id="ARBA00022840"/>
    </source>
</evidence>
<protein>
    <recommendedName>
        <fullName evidence="7 17">Pyruvate kinase</fullName>
        <ecNumber evidence="6 17">2.7.1.40</ecNumber>
    </recommendedName>
</protein>
<dbReference type="PANTHER" id="PTHR11817">
    <property type="entry name" value="PYRUVATE KINASE"/>
    <property type="match status" value="1"/>
</dbReference>
<dbReference type="PRINTS" id="PR01050">
    <property type="entry name" value="PYRUVTKNASE"/>
</dbReference>
<comment type="cofactor">
    <cofactor evidence="2">
        <name>K(+)</name>
        <dbReference type="ChEBI" id="CHEBI:29103"/>
    </cofactor>
</comment>
<dbReference type="SUPFAM" id="SSF52935">
    <property type="entry name" value="PK C-terminal domain-like"/>
    <property type="match status" value="1"/>
</dbReference>
<dbReference type="RefSeq" id="WP_308448920.1">
    <property type="nucleotide sequence ID" value="NZ_JAJEQC010000004.1"/>
</dbReference>
<evidence type="ECO:0000256" key="8">
    <source>
        <dbReference type="ARBA" id="ARBA00022679"/>
    </source>
</evidence>
<keyword evidence="9" id="KW-0479">Metal-binding</keyword>
<evidence type="ECO:0000256" key="17">
    <source>
        <dbReference type="NCBIfam" id="TIGR01064"/>
    </source>
</evidence>
<comment type="similarity">
    <text evidence="5 18">Belongs to the pyruvate kinase family.</text>
</comment>
<dbReference type="Proteomes" id="UP001199424">
    <property type="component" value="Unassembled WGS sequence"/>
</dbReference>
<dbReference type="GO" id="GO:0005524">
    <property type="term" value="F:ATP binding"/>
    <property type="evidence" value="ECO:0007669"/>
    <property type="project" value="UniProtKB-KW"/>
</dbReference>
<evidence type="ECO:0000256" key="18">
    <source>
        <dbReference type="RuleBase" id="RU000504"/>
    </source>
</evidence>
<evidence type="ECO:0000256" key="6">
    <source>
        <dbReference type="ARBA" id="ARBA00012142"/>
    </source>
</evidence>
<dbReference type="AlphaFoldDB" id="A0AAE3AJL1"/>
<evidence type="ECO:0000256" key="11">
    <source>
        <dbReference type="ARBA" id="ARBA00022777"/>
    </source>
</evidence>
<keyword evidence="15 18" id="KW-0324">Glycolysis</keyword>
<dbReference type="NCBIfam" id="NF004978">
    <property type="entry name" value="PRK06354.1"/>
    <property type="match status" value="1"/>
</dbReference>
<evidence type="ECO:0000256" key="13">
    <source>
        <dbReference type="ARBA" id="ARBA00022842"/>
    </source>
</evidence>
<evidence type="ECO:0000256" key="16">
    <source>
        <dbReference type="ARBA" id="ARBA00023317"/>
    </source>
</evidence>
<evidence type="ECO:0000256" key="4">
    <source>
        <dbReference type="ARBA" id="ARBA00006237"/>
    </source>
</evidence>
<comment type="cofactor">
    <cofactor evidence="1">
        <name>Mg(2+)</name>
        <dbReference type="ChEBI" id="CHEBI:18420"/>
    </cofactor>
</comment>
<dbReference type="EC" id="2.7.1.40" evidence="6 17"/>
<comment type="caution">
    <text evidence="22">The sequence shown here is derived from an EMBL/GenBank/DDBJ whole genome shotgun (WGS) entry which is preliminary data.</text>
</comment>
<feature type="domain" description="Pyruvate kinase barrel" evidence="19">
    <location>
        <begin position="1"/>
        <end position="322"/>
    </location>
</feature>
<keyword evidence="14" id="KW-0630">Potassium</keyword>
<dbReference type="InterPro" id="IPR036918">
    <property type="entry name" value="Pyrv_Knase_C_sf"/>
</dbReference>
<evidence type="ECO:0000256" key="3">
    <source>
        <dbReference type="ARBA" id="ARBA00004997"/>
    </source>
</evidence>
<comment type="similarity">
    <text evidence="4">In the C-terminal section; belongs to the PEP-utilizing enzyme family.</text>
</comment>
<dbReference type="InterPro" id="IPR008279">
    <property type="entry name" value="PEP-util_enz_mobile_dom"/>
</dbReference>
<dbReference type="InterPro" id="IPR015813">
    <property type="entry name" value="Pyrv/PenolPyrv_kinase-like_dom"/>
</dbReference>
<evidence type="ECO:0000313" key="23">
    <source>
        <dbReference type="Proteomes" id="UP001199424"/>
    </source>
</evidence>
<dbReference type="InterPro" id="IPR015793">
    <property type="entry name" value="Pyrv_Knase_brl"/>
</dbReference>
<keyword evidence="12" id="KW-0067">ATP-binding</keyword>
<dbReference type="GO" id="GO:0016301">
    <property type="term" value="F:kinase activity"/>
    <property type="evidence" value="ECO:0007669"/>
    <property type="project" value="UniProtKB-KW"/>
</dbReference>
<accession>A0AAE3AJL1</accession>
<dbReference type="GO" id="GO:0030955">
    <property type="term" value="F:potassium ion binding"/>
    <property type="evidence" value="ECO:0007669"/>
    <property type="project" value="UniProtKB-UniRule"/>
</dbReference>
<dbReference type="InterPro" id="IPR015795">
    <property type="entry name" value="Pyrv_Knase_C"/>
</dbReference>
<evidence type="ECO:0000256" key="14">
    <source>
        <dbReference type="ARBA" id="ARBA00022958"/>
    </source>
</evidence>
<dbReference type="InterPro" id="IPR011037">
    <property type="entry name" value="Pyrv_Knase-like_insert_dom_sf"/>
</dbReference>
<dbReference type="FunFam" id="3.20.20.60:FF:000025">
    <property type="entry name" value="Pyruvate kinase"/>
    <property type="match status" value="1"/>
</dbReference>
<keyword evidence="23" id="KW-1185">Reference proteome</keyword>
<dbReference type="GO" id="GO:0004743">
    <property type="term" value="F:pyruvate kinase activity"/>
    <property type="evidence" value="ECO:0007669"/>
    <property type="project" value="UniProtKB-UniRule"/>
</dbReference>
<evidence type="ECO:0000259" key="19">
    <source>
        <dbReference type="Pfam" id="PF00224"/>
    </source>
</evidence>
<evidence type="ECO:0000259" key="21">
    <source>
        <dbReference type="Pfam" id="PF02887"/>
    </source>
</evidence>
<dbReference type="NCBIfam" id="NF004491">
    <property type="entry name" value="PRK05826.1"/>
    <property type="match status" value="1"/>
</dbReference>
<reference evidence="22" key="1">
    <citation type="submission" date="2021-10" db="EMBL/GenBank/DDBJ databases">
        <title>Anaerobic single-cell dispensing facilitates the cultivation of human gut bacteria.</title>
        <authorList>
            <person name="Afrizal A."/>
        </authorList>
    </citation>
    <scope>NUCLEOTIDE SEQUENCE</scope>
    <source>
        <strain evidence="22">CLA-AA-H250</strain>
    </source>
</reference>
<keyword evidence="16 22" id="KW-0670">Pyruvate</keyword>
<keyword evidence="10" id="KW-0547">Nucleotide-binding</keyword>
<dbReference type="Pfam" id="PF02887">
    <property type="entry name" value="PK_C"/>
    <property type="match status" value="1"/>
</dbReference>
<dbReference type="Pfam" id="PF00391">
    <property type="entry name" value="PEP-utilizers"/>
    <property type="match status" value="1"/>
</dbReference>
<dbReference type="Gene3D" id="3.20.20.60">
    <property type="entry name" value="Phosphoenolpyruvate-binding domains"/>
    <property type="match status" value="1"/>
</dbReference>
<evidence type="ECO:0000256" key="15">
    <source>
        <dbReference type="ARBA" id="ARBA00023152"/>
    </source>
</evidence>
<dbReference type="InterPro" id="IPR040442">
    <property type="entry name" value="Pyrv_kinase-like_dom_sf"/>
</dbReference>
<feature type="domain" description="PEP-utilising enzyme mobile" evidence="20">
    <location>
        <begin position="503"/>
        <end position="573"/>
    </location>
</feature>
<keyword evidence="13 18" id="KW-0460">Magnesium</keyword>
<gene>
    <name evidence="22" type="primary">pyk</name>
    <name evidence="22" type="ORF">LKD31_05345</name>
</gene>
<keyword evidence="8 18" id="KW-0808">Transferase</keyword>
<evidence type="ECO:0000259" key="20">
    <source>
        <dbReference type="Pfam" id="PF00391"/>
    </source>
</evidence>
<dbReference type="InterPro" id="IPR001697">
    <property type="entry name" value="Pyr_Knase"/>
</dbReference>
<keyword evidence="11 18" id="KW-0418">Kinase</keyword>
<evidence type="ECO:0000256" key="1">
    <source>
        <dbReference type="ARBA" id="ARBA00001946"/>
    </source>
</evidence>
<evidence type="ECO:0000256" key="7">
    <source>
        <dbReference type="ARBA" id="ARBA00018587"/>
    </source>
</evidence>
<dbReference type="InterPro" id="IPR015806">
    <property type="entry name" value="Pyrv_Knase_insert_dom_sf"/>
</dbReference>
<dbReference type="GO" id="GO:0000287">
    <property type="term" value="F:magnesium ion binding"/>
    <property type="evidence" value="ECO:0007669"/>
    <property type="project" value="UniProtKB-UniRule"/>
</dbReference>
<dbReference type="SUPFAM" id="SSF50800">
    <property type="entry name" value="PK beta-barrel domain-like"/>
    <property type="match status" value="1"/>
</dbReference>
<feature type="domain" description="Pyruvate kinase C-terminal" evidence="21">
    <location>
        <begin position="356"/>
        <end position="468"/>
    </location>
</feature>
<sequence length="585" mass="63533">MRKTKIVCTLGPSTDDEAVLRELILSGMNVARLNMSHGTHEEHKRRADMVKKLRKELDVPVAILLDTKGPEIRTGKFAEKVMLTHGQKYTLTTNERPGDAEGCSITFKDLPKDVHRGSHILIDDGLIEMVVEKVTDTDIECRLLNDGPITSYKGINVPGVTLSMPYISEKDRADLEFCVKEDFEFIAASFTRSAEDIVMIRNELEKNNCRDIRIIAKIENTDGVENIDDIIRVSDGIMVARGDLGVEIPMEEIPVLQKQLIHKAYVAGKQVITATQMLDSMIKNPRPTRAEATDVANAIYDGTSAIMLSGETAAGAYPVEAVRTMVRIAERTENDIDYVRQLEQWDVPVQKDVTSAISHATCTTAHDLGAVAIMTVSKTGFTARMISKFRPACPIISGTTDRKVLNQMGLSWGVIPVMLEEKTSTDELFEHIVAVAEEHGLVQAGDIAVITAGIPLGISGTTNMLKVHLVGDVLVSGTVVNELSTCGPLCVCKTEEEALQKFRRGDILVLPKTTNATMPLIRQASGIVTEMDGVNSHAAIAAMALDKPAIVGAAHATDLLRSGTTVKLDGVRGAIFSVSAPSAEK</sequence>
<dbReference type="SUPFAM" id="SSF51621">
    <property type="entry name" value="Phosphoenolpyruvate/pyruvate domain"/>
    <property type="match status" value="1"/>
</dbReference>
<dbReference type="SUPFAM" id="SSF52009">
    <property type="entry name" value="Phosphohistidine domain"/>
    <property type="match status" value="1"/>
</dbReference>
<comment type="catalytic activity">
    <reaction evidence="18">
        <text>pyruvate + ATP = phosphoenolpyruvate + ADP + H(+)</text>
        <dbReference type="Rhea" id="RHEA:18157"/>
        <dbReference type="ChEBI" id="CHEBI:15361"/>
        <dbReference type="ChEBI" id="CHEBI:15378"/>
        <dbReference type="ChEBI" id="CHEBI:30616"/>
        <dbReference type="ChEBI" id="CHEBI:58702"/>
        <dbReference type="ChEBI" id="CHEBI:456216"/>
        <dbReference type="EC" id="2.7.1.40"/>
    </reaction>
</comment>
<dbReference type="NCBIfam" id="TIGR01064">
    <property type="entry name" value="pyruv_kin"/>
    <property type="match status" value="1"/>
</dbReference>